<protein>
    <submittedName>
        <fullName evidence="2">Uncharacterized protein</fullName>
    </submittedName>
</protein>
<comment type="caution">
    <text evidence="2">The sequence shown here is derived from an EMBL/GenBank/DDBJ whole genome shotgun (WGS) entry which is preliminary data.</text>
</comment>
<evidence type="ECO:0000313" key="3">
    <source>
        <dbReference type="Proteomes" id="UP000188320"/>
    </source>
</evidence>
<sequence length="233" mass="25778">MDENGFDKDIKSKNVKIQIYPMNSDVSSNGSEKFLKMVEKSVDEIFEILNTKYGRETVTYDENSTVTVLDNTTKSGFLARYPLKRILIQIGGFYHFESTNTLLKSWAENPLATYGKKCSQSKNVDPTNSHGSLVVGKDNNVFSGKSAGGTGGTSDVLASSATSESNSGKNEGNSSDSSKFCFIQSFSKQVKRLNVKNSKEFKSQAANSRQKRVKLLKDTKMHNNLGLNIYFSK</sequence>
<organism evidence="2 3">
    <name type="scientific">Zancudomyces culisetae</name>
    <name type="common">Gut fungus</name>
    <name type="synonym">Smittium culisetae</name>
    <dbReference type="NCBI Taxonomy" id="1213189"/>
    <lineage>
        <taxon>Eukaryota</taxon>
        <taxon>Fungi</taxon>
        <taxon>Fungi incertae sedis</taxon>
        <taxon>Zoopagomycota</taxon>
        <taxon>Kickxellomycotina</taxon>
        <taxon>Harpellomycetes</taxon>
        <taxon>Harpellales</taxon>
        <taxon>Legeriomycetaceae</taxon>
        <taxon>Zancudomyces</taxon>
    </lineage>
</organism>
<name>A0A1R1PDE5_ZANCU</name>
<evidence type="ECO:0000313" key="2">
    <source>
        <dbReference type="EMBL" id="OMH78986.1"/>
    </source>
</evidence>
<feature type="compositionally biased region" description="Low complexity" evidence="1">
    <location>
        <begin position="163"/>
        <end position="177"/>
    </location>
</feature>
<gene>
    <name evidence="2" type="ORF">AX774_g7610</name>
</gene>
<evidence type="ECO:0000256" key="1">
    <source>
        <dbReference type="SAM" id="MobiDB-lite"/>
    </source>
</evidence>
<dbReference type="Proteomes" id="UP000188320">
    <property type="component" value="Unassembled WGS sequence"/>
</dbReference>
<proteinExistence type="predicted"/>
<accession>A0A1R1PDE5</accession>
<dbReference type="EMBL" id="LSSK01001703">
    <property type="protein sequence ID" value="OMH78986.1"/>
    <property type="molecule type" value="Genomic_DNA"/>
</dbReference>
<dbReference type="AlphaFoldDB" id="A0A1R1PDE5"/>
<reference evidence="3" key="1">
    <citation type="submission" date="2017-01" db="EMBL/GenBank/DDBJ databases">
        <authorList>
            <person name="Wang Y."/>
            <person name="White M."/>
            <person name="Kvist S."/>
            <person name="Moncalvo J.-M."/>
        </authorList>
    </citation>
    <scope>NUCLEOTIDE SEQUENCE [LARGE SCALE GENOMIC DNA]</scope>
    <source>
        <strain evidence="3">COL-18-3</strain>
    </source>
</reference>
<keyword evidence="3" id="KW-1185">Reference proteome</keyword>
<feature type="region of interest" description="Disordered" evidence="1">
    <location>
        <begin position="146"/>
        <end position="177"/>
    </location>
</feature>